<evidence type="ECO:0000313" key="1">
    <source>
        <dbReference type="EMBL" id="RDH22348.1"/>
    </source>
</evidence>
<dbReference type="EMBL" id="KZ851908">
    <property type="protein sequence ID" value="RDH22348.1"/>
    <property type="molecule type" value="Genomic_DNA"/>
</dbReference>
<dbReference type="AlphaFoldDB" id="A0A370C371"/>
<accession>A0A370C371</accession>
<name>A0A370C371_ASPNG</name>
<reference evidence="1 2" key="1">
    <citation type="submission" date="2018-07" db="EMBL/GenBank/DDBJ databases">
        <title>Section-level genome sequencing of Aspergillus section Nigri to investigate inter- and intra-species variation.</title>
        <authorList>
            <consortium name="DOE Joint Genome Institute"/>
            <person name="Vesth T.C."/>
            <person name="Nybo J.L."/>
            <person name="Theobald S."/>
            <person name="Frisvad J.C."/>
            <person name="Larsen T.O."/>
            <person name="Nielsen K.F."/>
            <person name="Hoof J.B."/>
            <person name="Brandl J."/>
            <person name="Salamov A."/>
            <person name="Riley R."/>
            <person name="Gladden J.M."/>
            <person name="Phatale P."/>
            <person name="Nielsen M.T."/>
            <person name="Lyhne E.K."/>
            <person name="Kogle M.E."/>
            <person name="Strasser K."/>
            <person name="McDonnell E."/>
            <person name="Barry K."/>
            <person name="Clum A."/>
            <person name="Chen C."/>
            <person name="Nolan M."/>
            <person name="Sandor L."/>
            <person name="Kuo A."/>
            <person name="Lipzen A."/>
            <person name="Hainaut M."/>
            <person name="Drula E."/>
            <person name="Tsang A."/>
            <person name="Magnuson J.K."/>
            <person name="Henrissat B."/>
            <person name="Wiebenga A."/>
            <person name="Simmons B.A."/>
            <person name="Makela M.R."/>
            <person name="De vries R.P."/>
            <person name="Grigoriev I.V."/>
            <person name="Mortensen U.H."/>
            <person name="Baker S.E."/>
            <person name="Andersen M.R."/>
        </authorList>
    </citation>
    <scope>NUCLEOTIDE SEQUENCE [LARGE SCALE GENOMIC DNA]</scope>
    <source>
        <strain evidence="1 2">ATCC 13496</strain>
    </source>
</reference>
<dbReference type="VEuPathDB" id="FungiDB:M747DRAFT_233614"/>
<sequence length="1064" mass="118727">MIAASTLCVNYRSMDVNGDEPLYSVIEVQLSCQRYYEKPLNSTAFMQLMEKMKGYVKYPPRYPHASNAVTHSHARPRGTQDARVGFLDRQVSKCLPLNHGTFDYSREEGLRTTDKRSSLRYEQLRLLAREVSSRPEVHHAGLASGWTGFLATQTSIDLHTLLSVTEDSTSKTLHTAIMTAIMKYFRRSQASDSGEEIYGTVNTDGDANWGNISITDVHDKNGNAVEIKGTDYLGVAFLSPAKLSDDTRISTDPWCAFSFEKSSHPSGDDLEVHVKFTFQPSSSDRSDGFRVVDFHFSMAGDPTDEHYKNSVRLWKNYLPDVSGTVPIACDPRPDGITVDSQALFFENDDGVFMKDVPFGVTTEVDLNRGTYEITASELFTDDETIVAIAKVQPAQVEVEEGKTAPTINVTYAVQHYSSTDVVIDNISGLEGEEVHVTFSNAENPLYDFWSLVPATTKPRRVLPPTGDATISVDPIIVNNIQYDFTRKDIDLSRNTPISFTADDVKQHESQVPGAVKLPIKLKKQDSISAGALTVHLMEKTSRFIYTNRVDMQDEAPQFPVLVGPGDYEVQAHRFIADGVLYQVTSDPTLTVSEDGNTVLDLSINVAVNLNVPGFPNFLSFGGCTRDLSRPSAFDESNDDFTDFVQAGASSIFKYAGSRGNGDPDDDILKEEECTPKVIEFARDIEKAIGTDHTVLPVLISYTCNFSGGEDVLLNAEKHKHSLGNLIQALQLLMDFKEAPRPLRAAWIFNPDLIGECQKRGYTADSEVRFLDSLKEALKFRNEEHMIDLIPEDIDNTIRGYVRALHWLVRTMTKDPQTGKPSVSLGWQVNLWAGEKISALWIYKEENVASEEAKKTADYLDAIGVWPKTVPEKDDDELPPVDFLAVDRWERDDLTSASYPLHFCFAPREWSRYLDFCEALSMELHAPVMPWQISAARTPIVEDDVKEDFPTAQHWGTGGSYFLGDPSVGSGYRNIHKSILALKLDAQFYNAKSVEELFQRSQPFDLTVPGYHDLPLRGMFSVLLGGGDTTGIVNSLPADSGERQAAWVREKLAEYSKNPIYFQTD</sequence>
<gene>
    <name evidence="1" type="ORF">M747DRAFT_233614</name>
</gene>
<dbReference type="Proteomes" id="UP000253845">
    <property type="component" value="Unassembled WGS sequence"/>
</dbReference>
<proteinExistence type="predicted"/>
<evidence type="ECO:0000313" key="2">
    <source>
        <dbReference type="Proteomes" id="UP000253845"/>
    </source>
</evidence>
<protein>
    <submittedName>
        <fullName evidence="1">Uncharacterized protein</fullName>
    </submittedName>
</protein>
<organism evidence="1 2">
    <name type="scientific">Aspergillus niger ATCC 13496</name>
    <dbReference type="NCBI Taxonomy" id="1353008"/>
    <lineage>
        <taxon>Eukaryota</taxon>
        <taxon>Fungi</taxon>
        <taxon>Dikarya</taxon>
        <taxon>Ascomycota</taxon>
        <taxon>Pezizomycotina</taxon>
        <taxon>Eurotiomycetes</taxon>
        <taxon>Eurotiomycetidae</taxon>
        <taxon>Eurotiales</taxon>
        <taxon>Aspergillaceae</taxon>
        <taxon>Aspergillus</taxon>
        <taxon>Aspergillus subgen. Circumdati</taxon>
    </lineage>
</organism>